<dbReference type="Proteomes" id="UP000034181">
    <property type="component" value="Unassembled WGS sequence"/>
</dbReference>
<comment type="function">
    <text evidence="7">Hydrolyzes ribosome-free peptidyl-tRNAs (with 1 or more amino acids incorporated), which drop off the ribosome during protein synthesis, or as a result of ribosome stalling.</text>
</comment>
<keyword evidence="4 7" id="KW-0694">RNA-binding</keyword>
<dbReference type="PANTHER" id="PTHR17224:SF1">
    <property type="entry name" value="PEPTIDYL-TRNA HYDROLASE"/>
    <property type="match status" value="1"/>
</dbReference>
<comment type="subunit">
    <text evidence="7">Monomer.</text>
</comment>
<comment type="function">
    <text evidence="7">Catalyzes the release of premature peptidyl moieties from peptidyl-tRNA molecules trapped in stalled 50S ribosomal subunits, and thus maintains levels of free tRNAs and 50S ribosomes.</text>
</comment>
<dbReference type="NCBIfam" id="TIGR00447">
    <property type="entry name" value="pth"/>
    <property type="match status" value="1"/>
</dbReference>
<keyword evidence="2 7" id="KW-0820">tRNA-binding</keyword>
<dbReference type="GO" id="GO:0006515">
    <property type="term" value="P:protein quality control for misfolded or incompletely synthesized proteins"/>
    <property type="evidence" value="ECO:0007669"/>
    <property type="project" value="UniProtKB-UniRule"/>
</dbReference>
<dbReference type="InterPro" id="IPR018171">
    <property type="entry name" value="Pept_tRNA_hydro_CS"/>
</dbReference>
<comment type="catalytic activity">
    <reaction evidence="7 8">
        <text>an N-acyl-L-alpha-aminoacyl-tRNA + H2O = an N-acyl-L-amino acid + a tRNA + H(+)</text>
        <dbReference type="Rhea" id="RHEA:54448"/>
        <dbReference type="Rhea" id="RHEA-COMP:10123"/>
        <dbReference type="Rhea" id="RHEA-COMP:13883"/>
        <dbReference type="ChEBI" id="CHEBI:15377"/>
        <dbReference type="ChEBI" id="CHEBI:15378"/>
        <dbReference type="ChEBI" id="CHEBI:59874"/>
        <dbReference type="ChEBI" id="CHEBI:78442"/>
        <dbReference type="ChEBI" id="CHEBI:138191"/>
        <dbReference type="EC" id="3.1.1.29"/>
    </reaction>
</comment>
<evidence type="ECO:0000256" key="4">
    <source>
        <dbReference type="ARBA" id="ARBA00022884"/>
    </source>
</evidence>
<dbReference type="GO" id="GO:0072344">
    <property type="term" value="P:rescue of stalled ribosome"/>
    <property type="evidence" value="ECO:0007669"/>
    <property type="project" value="UniProtKB-UniRule"/>
</dbReference>
<accession>A0A0G0MJU9</accession>
<dbReference type="PROSITE" id="PS01195">
    <property type="entry name" value="PEPT_TRNA_HYDROL_1"/>
    <property type="match status" value="1"/>
</dbReference>
<dbReference type="SUPFAM" id="SSF53178">
    <property type="entry name" value="Peptidyl-tRNA hydrolase-like"/>
    <property type="match status" value="1"/>
</dbReference>
<dbReference type="GO" id="GO:0005737">
    <property type="term" value="C:cytoplasm"/>
    <property type="evidence" value="ECO:0007669"/>
    <property type="project" value="UniProtKB-SubCell"/>
</dbReference>
<comment type="similarity">
    <text evidence="5 7 9">Belongs to the PTH family.</text>
</comment>
<dbReference type="PATRIC" id="fig|1618569.3.peg.895"/>
<evidence type="ECO:0000313" key="11">
    <source>
        <dbReference type="Proteomes" id="UP000034181"/>
    </source>
</evidence>
<comment type="caution">
    <text evidence="10">The sequence shown here is derived from an EMBL/GenBank/DDBJ whole genome shotgun (WGS) entry which is preliminary data.</text>
</comment>
<dbReference type="InterPro" id="IPR036416">
    <property type="entry name" value="Pept_tRNA_hydro_sf"/>
</dbReference>
<feature type="site" description="Stabilizes the basic form of H active site to accept a proton" evidence="7">
    <location>
        <position position="101"/>
    </location>
</feature>
<organism evidence="10 11">
    <name type="scientific">Candidatus Woesebacteria bacterium GW2011_GWB1_38_5b</name>
    <dbReference type="NCBI Taxonomy" id="1618569"/>
    <lineage>
        <taxon>Bacteria</taxon>
        <taxon>Candidatus Woeseibacteriota</taxon>
    </lineage>
</organism>
<dbReference type="PANTHER" id="PTHR17224">
    <property type="entry name" value="PEPTIDYL-TRNA HYDROLASE"/>
    <property type="match status" value="1"/>
</dbReference>
<feature type="site" description="Discriminates between blocked and unblocked aminoacyl-tRNA" evidence="7">
    <location>
        <position position="9"/>
    </location>
</feature>
<feature type="binding site" evidence="7">
    <location>
        <position position="76"/>
    </location>
    <ligand>
        <name>tRNA</name>
        <dbReference type="ChEBI" id="CHEBI:17843"/>
    </ligand>
</feature>
<protein>
    <recommendedName>
        <fullName evidence="6 7">Peptidyl-tRNA hydrolase</fullName>
        <shortName evidence="7">Pth</shortName>
        <ecNumber evidence="1 7">3.1.1.29</ecNumber>
    </recommendedName>
</protein>
<name>A0A0G0MJU9_9BACT</name>
<evidence type="ECO:0000256" key="5">
    <source>
        <dbReference type="ARBA" id="ARBA00038063"/>
    </source>
</evidence>
<proteinExistence type="inferred from homology"/>
<evidence type="ECO:0000256" key="7">
    <source>
        <dbReference type="HAMAP-Rule" id="MF_00083"/>
    </source>
</evidence>
<evidence type="ECO:0000256" key="2">
    <source>
        <dbReference type="ARBA" id="ARBA00022555"/>
    </source>
</evidence>
<dbReference type="GO" id="GO:0000049">
    <property type="term" value="F:tRNA binding"/>
    <property type="evidence" value="ECO:0007669"/>
    <property type="project" value="UniProtKB-UniRule"/>
</dbReference>
<reference evidence="10 11" key="1">
    <citation type="journal article" date="2015" name="Nature">
        <title>rRNA introns, odd ribosomes, and small enigmatic genomes across a large radiation of phyla.</title>
        <authorList>
            <person name="Brown C.T."/>
            <person name="Hug L.A."/>
            <person name="Thomas B.C."/>
            <person name="Sharon I."/>
            <person name="Castelle C.J."/>
            <person name="Singh A."/>
            <person name="Wilkins M.J."/>
            <person name="Williams K.H."/>
            <person name="Banfield J.F."/>
        </authorList>
    </citation>
    <scope>NUCLEOTIDE SEQUENCE [LARGE SCALE GENOMIC DNA]</scope>
</reference>
<dbReference type="GO" id="GO:0004045">
    <property type="term" value="F:peptidyl-tRNA hydrolase activity"/>
    <property type="evidence" value="ECO:0007669"/>
    <property type="project" value="UniProtKB-UniRule"/>
</dbReference>
<feature type="binding site" evidence="7">
    <location>
        <position position="74"/>
    </location>
    <ligand>
        <name>tRNA</name>
        <dbReference type="ChEBI" id="CHEBI:17843"/>
    </ligand>
</feature>
<dbReference type="Pfam" id="PF01195">
    <property type="entry name" value="Pept_tRNA_hydro"/>
    <property type="match status" value="1"/>
</dbReference>
<keyword evidence="3 7" id="KW-0378">Hydrolase</keyword>
<dbReference type="CDD" id="cd00462">
    <property type="entry name" value="PTH"/>
    <property type="match status" value="1"/>
</dbReference>
<dbReference type="HAMAP" id="MF_00083">
    <property type="entry name" value="Pept_tRNA_hydro_bact"/>
    <property type="match status" value="1"/>
</dbReference>
<evidence type="ECO:0000313" key="10">
    <source>
        <dbReference type="EMBL" id="KKQ74009.1"/>
    </source>
</evidence>
<evidence type="ECO:0000256" key="3">
    <source>
        <dbReference type="ARBA" id="ARBA00022801"/>
    </source>
</evidence>
<keyword evidence="7" id="KW-0963">Cytoplasm</keyword>
<evidence type="ECO:0000256" key="1">
    <source>
        <dbReference type="ARBA" id="ARBA00013260"/>
    </source>
</evidence>
<feature type="active site" description="Proton acceptor" evidence="7">
    <location>
        <position position="19"/>
    </location>
</feature>
<evidence type="ECO:0000256" key="8">
    <source>
        <dbReference type="RuleBase" id="RU000673"/>
    </source>
</evidence>
<dbReference type="InterPro" id="IPR001328">
    <property type="entry name" value="Pept_tRNA_hydro"/>
</dbReference>
<dbReference type="Gene3D" id="3.40.50.1470">
    <property type="entry name" value="Peptidyl-tRNA hydrolase"/>
    <property type="match status" value="1"/>
</dbReference>
<comment type="subcellular location">
    <subcellularLocation>
        <location evidence="7">Cytoplasm</location>
    </subcellularLocation>
</comment>
<sequence>MKLIVGLGNPGERYESTRHNLGFLVIDHFLKDVEPVSKSNFRREEKLKSEIYIFDYKPKKGEINKIILAKPLTYINNSGLAVSLLSNYYKIKPQDIWIIHDELDLPLGFIKIKLGGSSAGHHGIDSIIKSLSTDKFWRFRLGIGEQKLKIKNLPAGRQVKKLKIKNTEGFVLGGFGRSDKGKLKQMVKKGAKAVQTALEKDINSAMNQFNTK</sequence>
<dbReference type="EMBL" id="LBUZ01000044">
    <property type="protein sequence ID" value="KKQ74009.1"/>
    <property type="molecule type" value="Genomic_DNA"/>
</dbReference>
<gene>
    <name evidence="7" type="primary">pth</name>
    <name evidence="10" type="ORF">US96_C0044G0013</name>
</gene>
<feature type="binding site" evidence="7">
    <location>
        <position position="14"/>
    </location>
    <ligand>
        <name>tRNA</name>
        <dbReference type="ChEBI" id="CHEBI:17843"/>
    </ligand>
</feature>
<comment type="caution">
    <text evidence="7">Lacks conserved residue(s) required for the propagation of feature annotation.</text>
</comment>
<dbReference type="AlphaFoldDB" id="A0A0G0MJU9"/>
<evidence type="ECO:0000256" key="6">
    <source>
        <dbReference type="ARBA" id="ARBA00050038"/>
    </source>
</evidence>
<dbReference type="EC" id="3.1.1.29" evidence="1 7"/>
<evidence type="ECO:0000256" key="9">
    <source>
        <dbReference type="RuleBase" id="RU004320"/>
    </source>
</evidence>